<name>A0A103R8P2_9BURK</name>
<dbReference type="AlphaFoldDB" id="A0A103R8P2"/>
<dbReference type="Proteomes" id="UP000064029">
    <property type="component" value="Unassembled WGS sequence"/>
</dbReference>
<reference evidence="1 2" key="1">
    <citation type="submission" date="2015-11" db="EMBL/GenBank/DDBJ databases">
        <title>Expanding the genomic diversity of Burkholderia species for the development of highly accurate diagnostics.</title>
        <authorList>
            <person name="Sahl J."/>
            <person name="Keim P."/>
            <person name="Wagner D."/>
        </authorList>
    </citation>
    <scope>NUCLEOTIDE SEQUENCE [LARGE SCALE GENOMIC DNA]</scope>
    <source>
        <strain evidence="1 2">MSMB2036</strain>
    </source>
</reference>
<protein>
    <recommendedName>
        <fullName evidence="3">VacJ</fullName>
    </recommendedName>
</protein>
<evidence type="ECO:0000313" key="2">
    <source>
        <dbReference type="Proteomes" id="UP000064029"/>
    </source>
</evidence>
<proteinExistence type="predicted"/>
<dbReference type="EMBL" id="LOXM01000159">
    <property type="protein sequence ID" value="KVG63257.1"/>
    <property type="molecule type" value="Genomic_DNA"/>
</dbReference>
<accession>A0A103R8P2</accession>
<evidence type="ECO:0008006" key="3">
    <source>
        <dbReference type="Google" id="ProtNLM"/>
    </source>
</evidence>
<evidence type="ECO:0000313" key="1">
    <source>
        <dbReference type="EMBL" id="KVG63257.1"/>
    </source>
</evidence>
<comment type="caution">
    <text evidence="1">The sequence shown here is derived from an EMBL/GenBank/DDBJ whole genome shotgun (WGS) entry which is preliminary data.</text>
</comment>
<dbReference type="OrthoDB" id="5431733at2"/>
<sequence>MPMEPRFIANRVVAIVVPKAPFVTWINSVDSAPGMALTLEQASENANAFLVPASGSDPDAAAKRWLQKHWQVIFERMLEDWYVDERLWPQGRTLKLFKEWCEIRMHSIVLDCAEAPISYED</sequence>
<organism evidence="1 2">
    <name type="scientific">Burkholderia ubonensis</name>
    <dbReference type="NCBI Taxonomy" id="101571"/>
    <lineage>
        <taxon>Bacteria</taxon>
        <taxon>Pseudomonadati</taxon>
        <taxon>Pseudomonadota</taxon>
        <taxon>Betaproteobacteria</taxon>
        <taxon>Burkholderiales</taxon>
        <taxon>Burkholderiaceae</taxon>
        <taxon>Burkholderia</taxon>
        <taxon>Burkholderia cepacia complex</taxon>
    </lineage>
</organism>
<gene>
    <name evidence="1" type="ORF">WJ33_28910</name>
</gene>